<evidence type="ECO:0000313" key="18">
    <source>
        <dbReference type="Proteomes" id="UP001152321"/>
    </source>
</evidence>
<dbReference type="Gene3D" id="3.40.1260.20">
    <property type="entry name" value="Ribonuclease E, catalytic domain"/>
    <property type="match status" value="1"/>
</dbReference>
<reference evidence="17" key="1">
    <citation type="submission" date="2022-08" db="EMBL/GenBank/DDBJ databases">
        <title>Novel Bdellovibrio Species Isolated from Svalbard: Designation Bdellovibrio svalbardensis.</title>
        <authorList>
            <person name="Mitchell R.J."/>
            <person name="Choi S.Y."/>
        </authorList>
    </citation>
    <scope>NUCLEOTIDE SEQUENCE</scope>
    <source>
        <strain evidence="17">PAP01</strain>
    </source>
</reference>
<evidence type="ECO:0000256" key="10">
    <source>
        <dbReference type="ARBA" id="ARBA00022723"/>
    </source>
</evidence>
<dbReference type="Gene3D" id="2.40.50.140">
    <property type="entry name" value="Nucleic acid-binding proteins"/>
    <property type="match status" value="1"/>
</dbReference>
<keyword evidence="13" id="KW-0378">Hydrolase</keyword>
<feature type="domain" description="S1 motif" evidence="16">
    <location>
        <begin position="37"/>
        <end position="139"/>
    </location>
</feature>
<comment type="cofactor">
    <cofactor evidence="1">
        <name>Mg(2+)</name>
        <dbReference type="ChEBI" id="CHEBI:18420"/>
    </cofactor>
</comment>
<dbReference type="RefSeq" id="WP_277576470.1">
    <property type="nucleotide sequence ID" value="NZ_JANRMI010000001.1"/>
</dbReference>
<evidence type="ECO:0000256" key="15">
    <source>
        <dbReference type="ARBA" id="ARBA00022884"/>
    </source>
</evidence>
<dbReference type="InterPro" id="IPR004659">
    <property type="entry name" value="RNase_E/G"/>
</dbReference>
<keyword evidence="9" id="KW-0540">Nuclease</keyword>
<dbReference type="Pfam" id="PF20833">
    <property type="entry name" value="RNase_E_G_Thio"/>
    <property type="match status" value="1"/>
</dbReference>
<evidence type="ECO:0000256" key="1">
    <source>
        <dbReference type="ARBA" id="ARBA00001946"/>
    </source>
</evidence>
<evidence type="ECO:0000256" key="5">
    <source>
        <dbReference type="ARBA" id="ARBA00022490"/>
    </source>
</evidence>
<keyword evidence="18" id="KW-1185">Reference proteome</keyword>
<keyword evidence="11" id="KW-0699">rRNA-binding</keyword>
<evidence type="ECO:0000256" key="4">
    <source>
        <dbReference type="ARBA" id="ARBA00017719"/>
    </source>
</evidence>
<dbReference type="Proteomes" id="UP001152321">
    <property type="component" value="Unassembled WGS sequence"/>
</dbReference>
<organism evidence="17 18">
    <name type="scientific">Bdellovibrio svalbardensis</name>
    <dbReference type="NCBI Taxonomy" id="2972972"/>
    <lineage>
        <taxon>Bacteria</taxon>
        <taxon>Pseudomonadati</taxon>
        <taxon>Bdellovibrionota</taxon>
        <taxon>Bdellovibrionia</taxon>
        <taxon>Bdellovibrionales</taxon>
        <taxon>Pseudobdellovibrionaceae</taxon>
        <taxon>Bdellovibrio</taxon>
    </lineage>
</organism>
<evidence type="ECO:0000256" key="13">
    <source>
        <dbReference type="ARBA" id="ARBA00022801"/>
    </source>
</evidence>
<keyword evidence="7" id="KW-0820">tRNA-binding</keyword>
<evidence type="ECO:0000259" key="16">
    <source>
        <dbReference type="SMART" id="SM00316"/>
    </source>
</evidence>
<dbReference type="NCBIfam" id="TIGR00757">
    <property type="entry name" value="RNaseEG"/>
    <property type="match status" value="1"/>
</dbReference>
<evidence type="ECO:0000256" key="11">
    <source>
        <dbReference type="ARBA" id="ARBA00022730"/>
    </source>
</evidence>
<dbReference type="InterPro" id="IPR048583">
    <property type="entry name" value="RNase_E_G_thioredoxin-like"/>
</dbReference>
<evidence type="ECO:0000256" key="12">
    <source>
        <dbReference type="ARBA" id="ARBA00022759"/>
    </source>
</evidence>
<dbReference type="InterPro" id="IPR012340">
    <property type="entry name" value="NA-bd_OB-fold"/>
</dbReference>
<dbReference type="InterPro" id="IPR019307">
    <property type="entry name" value="RNA-bd_AU-1/RNase_E/G"/>
</dbReference>
<keyword evidence="10" id="KW-0479">Metal-binding</keyword>
<dbReference type="SMART" id="SM00316">
    <property type="entry name" value="S1"/>
    <property type="match status" value="1"/>
</dbReference>
<evidence type="ECO:0000256" key="6">
    <source>
        <dbReference type="ARBA" id="ARBA00022552"/>
    </source>
</evidence>
<evidence type="ECO:0000313" key="17">
    <source>
        <dbReference type="EMBL" id="MDG0814990.1"/>
    </source>
</evidence>
<keyword evidence="14" id="KW-0460">Magnesium</keyword>
<comment type="caution">
    <text evidence="17">The sequence shown here is derived from an EMBL/GenBank/DDBJ whole genome shotgun (WGS) entry which is preliminary data.</text>
</comment>
<keyword evidence="8" id="KW-0819">tRNA processing</keyword>
<proteinExistence type="inferred from homology"/>
<evidence type="ECO:0000256" key="3">
    <source>
        <dbReference type="ARBA" id="ARBA00005663"/>
    </source>
</evidence>
<evidence type="ECO:0000256" key="9">
    <source>
        <dbReference type="ARBA" id="ARBA00022722"/>
    </source>
</evidence>
<evidence type="ECO:0000256" key="14">
    <source>
        <dbReference type="ARBA" id="ARBA00022842"/>
    </source>
</evidence>
<dbReference type="PANTHER" id="PTHR30001:SF0">
    <property type="entry name" value="RIBONUCLEASE G"/>
    <property type="match status" value="1"/>
</dbReference>
<evidence type="ECO:0000256" key="7">
    <source>
        <dbReference type="ARBA" id="ARBA00022555"/>
    </source>
</evidence>
<accession>A0ABT6DDR7</accession>
<evidence type="ECO:0000256" key="8">
    <source>
        <dbReference type="ARBA" id="ARBA00022694"/>
    </source>
</evidence>
<dbReference type="InterPro" id="IPR003029">
    <property type="entry name" value="S1_domain"/>
</dbReference>
<keyword evidence="15" id="KW-0694">RNA-binding</keyword>
<protein>
    <recommendedName>
        <fullName evidence="4">Ribonuclease G</fullName>
    </recommendedName>
</protein>
<dbReference type="CDD" id="cd04453">
    <property type="entry name" value="S1_RNase_E"/>
    <property type="match status" value="1"/>
</dbReference>
<comment type="similarity">
    <text evidence="3">Belongs to the RNase E/G family. RNase G subfamily.</text>
</comment>
<name>A0ABT6DDR7_9BACT</name>
<sequence>MSAEILINVRPQETRVAYVDGGVLSDLKIERKTSPTLVGAIHRGTVIRVLPGMQAAFVDIGLEKAAFLYVGDIREDVDDNFLTNVDRDEPLEMDGDDDKPPTHHNIKTPIQDLLKEGQSILVQVAKDPLGTKGARLTTHLSLPGRFVVFLPTVRHLGISRRIEDEGERERLRKLVQKINPSGGVIVRTAGEGASEEMLKADIEYLDRLSKEIFKNYEKKKTPGALHTELDVELRALRDLMSENVTSVWVDDVEIHKKVVKFVSQFMPKYKQNIVLYEERKPLFDLYDIDIEISRSMERKIWLKSGGYIVIDEAEALVVIDVNTGKFVGKKDLEDTILKTNLEAVREAAHQLRIRNCGGIIIIDFIDMEKESHREKVMEAFAEELEKDRARTNVVSMSQLGLVEMTRKRIRPSLIKTLCEPCSYCDGKGYIKRKSTVANEIFRELERDADMLTNKKTNVVIHCHSEVVDWIYEVEGESLESIEKKLGRSVAFKIEPNYHLEQYEIFFV</sequence>
<dbReference type="Pfam" id="PF10150">
    <property type="entry name" value="RNase_E_G"/>
    <property type="match status" value="1"/>
</dbReference>
<gene>
    <name evidence="17" type="ORF">NWE73_01355</name>
</gene>
<keyword evidence="6" id="KW-0698">rRNA processing</keyword>
<evidence type="ECO:0000256" key="2">
    <source>
        <dbReference type="ARBA" id="ARBA00004496"/>
    </source>
</evidence>
<keyword evidence="5" id="KW-0963">Cytoplasm</keyword>
<comment type="subcellular location">
    <subcellularLocation>
        <location evidence="2">Cytoplasm</location>
    </subcellularLocation>
</comment>
<dbReference type="EMBL" id="JANRMI010000001">
    <property type="protein sequence ID" value="MDG0814990.1"/>
    <property type="molecule type" value="Genomic_DNA"/>
</dbReference>
<keyword evidence="12" id="KW-0255">Endonuclease</keyword>
<dbReference type="PANTHER" id="PTHR30001">
    <property type="entry name" value="RIBONUCLEASE"/>
    <property type="match status" value="1"/>
</dbReference>
<dbReference type="SUPFAM" id="SSF50249">
    <property type="entry name" value="Nucleic acid-binding proteins"/>
    <property type="match status" value="1"/>
</dbReference>